<organism evidence="2 3">
    <name type="scientific">Streptomyces paradoxus</name>
    <dbReference type="NCBI Taxonomy" id="66375"/>
    <lineage>
        <taxon>Bacteria</taxon>
        <taxon>Bacillati</taxon>
        <taxon>Actinomycetota</taxon>
        <taxon>Actinomycetes</taxon>
        <taxon>Kitasatosporales</taxon>
        <taxon>Streptomycetaceae</taxon>
        <taxon>Streptomyces</taxon>
    </lineage>
</organism>
<comment type="caution">
    <text evidence="2">The sequence shown here is derived from an EMBL/GenBank/DDBJ whole genome shotgun (WGS) entry which is preliminary data.</text>
</comment>
<dbReference type="AlphaFoldDB" id="A0A7W9T746"/>
<evidence type="ECO:0000313" key="2">
    <source>
        <dbReference type="EMBL" id="MBB6075308.1"/>
    </source>
</evidence>
<gene>
    <name evidence="2" type="ORF">HNR57_001196</name>
</gene>
<dbReference type="Proteomes" id="UP000591537">
    <property type="component" value="Unassembled WGS sequence"/>
</dbReference>
<evidence type="ECO:0000256" key="1">
    <source>
        <dbReference type="SAM" id="MobiDB-lite"/>
    </source>
</evidence>
<name>A0A7W9T746_9ACTN</name>
<sequence length="63" mass="7220">MDHTKIGCEPLSAGQKHQHSHDLRAVCNEKRTARKRSKSAYRRFFGPYDSAAARDRVPVPVER</sequence>
<feature type="region of interest" description="Disordered" evidence="1">
    <location>
        <begin position="1"/>
        <end position="38"/>
    </location>
</feature>
<feature type="compositionally biased region" description="Basic and acidic residues" evidence="1">
    <location>
        <begin position="20"/>
        <end position="31"/>
    </location>
</feature>
<dbReference type="EMBL" id="JACHGV010000002">
    <property type="protein sequence ID" value="MBB6075308.1"/>
    <property type="molecule type" value="Genomic_DNA"/>
</dbReference>
<proteinExistence type="predicted"/>
<accession>A0A7W9T746</accession>
<reference evidence="2 3" key="1">
    <citation type="submission" date="2020-08" db="EMBL/GenBank/DDBJ databases">
        <title>Genomic Encyclopedia of Type Strains, Phase IV (KMG-IV): sequencing the most valuable type-strain genomes for metagenomic binning, comparative biology and taxonomic classification.</title>
        <authorList>
            <person name="Goeker M."/>
        </authorList>
    </citation>
    <scope>NUCLEOTIDE SEQUENCE [LARGE SCALE GENOMIC DNA]</scope>
    <source>
        <strain evidence="2 3">DSM 43350</strain>
    </source>
</reference>
<keyword evidence="3" id="KW-1185">Reference proteome</keyword>
<protein>
    <submittedName>
        <fullName evidence="2">Uncharacterized protein</fullName>
    </submittedName>
</protein>
<evidence type="ECO:0000313" key="3">
    <source>
        <dbReference type="Proteomes" id="UP000591537"/>
    </source>
</evidence>